<organism evidence="2 3">
    <name type="scientific">candidate division TA06 bacterium</name>
    <dbReference type="NCBI Taxonomy" id="2250710"/>
    <lineage>
        <taxon>Bacteria</taxon>
        <taxon>Bacteria division TA06</taxon>
    </lineage>
</organism>
<dbReference type="Gene3D" id="3.40.50.720">
    <property type="entry name" value="NAD(P)-binding Rossmann-like Domain"/>
    <property type="match status" value="1"/>
</dbReference>
<dbReference type="PANTHER" id="PTHR43000">
    <property type="entry name" value="DTDP-D-GLUCOSE 4,6-DEHYDRATASE-RELATED"/>
    <property type="match status" value="1"/>
</dbReference>
<dbReference type="InterPro" id="IPR016040">
    <property type="entry name" value="NAD(P)-bd_dom"/>
</dbReference>
<dbReference type="EMBL" id="JACQXR010000118">
    <property type="protein sequence ID" value="MBI4727333.1"/>
    <property type="molecule type" value="Genomic_DNA"/>
</dbReference>
<dbReference type="SUPFAM" id="SSF51735">
    <property type="entry name" value="NAD(P)-binding Rossmann-fold domains"/>
    <property type="match status" value="1"/>
</dbReference>
<name>A0A933IC91_UNCT6</name>
<dbReference type="NCBIfam" id="TIGR02622">
    <property type="entry name" value="CDP_4_6_dhtase"/>
    <property type="match status" value="1"/>
</dbReference>
<dbReference type="InterPro" id="IPR013445">
    <property type="entry name" value="CDP_4_6_deHydtase"/>
</dbReference>
<sequence>MNPSFWNGRKVLLTGHTGFKGSWLSLWLHQMGAKVSGYSLEPPTKPSLFELCHLGQLVDSTIGDIRNAELLAQKMSAAGPEIVIHMAAQSLVRRSYQEPVETFSVNVMGTVNLLEAVRTTGSVRAVINVTTDKCYENKEWLWGYRENEPLGGHDPYSGSKACSELVTASYRTSFFGQDGNSPGVSVATVRAGNVIGGGDWSEDRLIPDCIRAMVKGEKIIVRNPGAQRPWQHVLEPLSGYLTLAEAMFHGDSAYAGAWNFGPDDRDMKPVEWIVKYMCREWGNEAGYTIAEEKGPHEAGILKLDSTKARSRLGWHPRWNLEAALSRIIDWTKAYVRQDDLNEVCHKQITEYLNS</sequence>
<comment type="caution">
    <text evidence="2">The sequence shown here is derived from an EMBL/GenBank/DDBJ whole genome shotgun (WGS) entry which is preliminary data.</text>
</comment>
<reference evidence="2" key="1">
    <citation type="submission" date="2020-07" db="EMBL/GenBank/DDBJ databases">
        <title>Huge and variable diversity of episymbiotic CPR bacteria and DPANN archaea in groundwater ecosystems.</title>
        <authorList>
            <person name="He C.Y."/>
            <person name="Keren R."/>
            <person name="Whittaker M."/>
            <person name="Farag I.F."/>
            <person name="Doudna J."/>
            <person name="Cate J.H.D."/>
            <person name="Banfield J.F."/>
        </authorList>
    </citation>
    <scope>NUCLEOTIDE SEQUENCE</scope>
    <source>
        <strain evidence="2">NC_groundwater_1520_Pr4_B-0.1um_53_5</strain>
    </source>
</reference>
<feature type="domain" description="NAD(P)-binding" evidence="1">
    <location>
        <begin position="12"/>
        <end position="324"/>
    </location>
</feature>
<dbReference type="Pfam" id="PF16363">
    <property type="entry name" value="GDP_Man_Dehyd"/>
    <property type="match status" value="1"/>
</dbReference>
<dbReference type="GO" id="GO:0047733">
    <property type="term" value="F:CDP-glucose 4,6-dehydratase activity"/>
    <property type="evidence" value="ECO:0007669"/>
    <property type="project" value="UniProtKB-EC"/>
</dbReference>
<proteinExistence type="predicted"/>
<dbReference type="CDD" id="cd05252">
    <property type="entry name" value="CDP_GD_SDR_e"/>
    <property type="match status" value="1"/>
</dbReference>
<protein>
    <submittedName>
        <fullName evidence="2">CDP-glucose 4,6-dehydratase</fullName>
        <ecNumber evidence="2">4.2.1.45</ecNumber>
    </submittedName>
</protein>
<dbReference type="EC" id="4.2.1.45" evidence="2"/>
<dbReference type="Gene3D" id="3.90.25.10">
    <property type="entry name" value="UDP-galactose 4-epimerase, domain 1"/>
    <property type="match status" value="1"/>
</dbReference>
<evidence type="ECO:0000259" key="1">
    <source>
        <dbReference type="Pfam" id="PF16363"/>
    </source>
</evidence>
<dbReference type="Proteomes" id="UP000736328">
    <property type="component" value="Unassembled WGS sequence"/>
</dbReference>
<evidence type="ECO:0000313" key="2">
    <source>
        <dbReference type="EMBL" id="MBI4727333.1"/>
    </source>
</evidence>
<accession>A0A933IC91</accession>
<dbReference type="AlphaFoldDB" id="A0A933IC91"/>
<evidence type="ECO:0000313" key="3">
    <source>
        <dbReference type="Proteomes" id="UP000736328"/>
    </source>
</evidence>
<dbReference type="InterPro" id="IPR036291">
    <property type="entry name" value="NAD(P)-bd_dom_sf"/>
</dbReference>
<keyword evidence="2" id="KW-0456">Lyase</keyword>
<gene>
    <name evidence="2" type="primary">rfbG</name>
    <name evidence="2" type="ORF">HY768_08985</name>
</gene>